<dbReference type="EMBL" id="OZ004260">
    <property type="protein sequence ID" value="CAK7922143.1"/>
    <property type="molecule type" value="Genomic_DNA"/>
</dbReference>
<feature type="region of interest" description="Disordered" evidence="1">
    <location>
        <begin position="501"/>
        <end position="739"/>
    </location>
</feature>
<feature type="compositionally biased region" description="Polar residues" evidence="1">
    <location>
        <begin position="291"/>
        <end position="327"/>
    </location>
</feature>
<feature type="compositionally biased region" description="Polar residues" evidence="1">
    <location>
        <begin position="467"/>
        <end position="476"/>
    </location>
</feature>
<gene>
    <name evidence="2" type="ORF">CAAN4_H23200</name>
</gene>
<protein>
    <recommendedName>
        <fullName evidence="4">Protein FYV8</fullName>
    </recommendedName>
</protein>
<evidence type="ECO:0008006" key="4">
    <source>
        <dbReference type="Google" id="ProtNLM"/>
    </source>
</evidence>
<name>A0ABP0EPF1_9ASCO</name>
<dbReference type="Proteomes" id="UP001497600">
    <property type="component" value="Chromosome H"/>
</dbReference>
<proteinExistence type="predicted"/>
<feature type="compositionally biased region" description="Basic and acidic residues" evidence="1">
    <location>
        <begin position="257"/>
        <end position="290"/>
    </location>
</feature>
<accession>A0ABP0EPF1</accession>
<feature type="compositionally biased region" description="Polar residues" evidence="1">
    <location>
        <begin position="417"/>
        <end position="430"/>
    </location>
</feature>
<feature type="compositionally biased region" description="Basic and acidic residues" evidence="1">
    <location>
        <begin position="591"/>
        <end position="607"/>
    </location>
</feature>
<feature type="compositionally biased region" description="Polar residues" evidence="1">
    <location>
        <begin position="222"/>
        <end position="238"/>
    </location>
</feature>
<feature type="compositionally biased region" description="Acidic residues" evidence="1">
    <location>
        <begin position="339"/>
        <end position="348"/>
    </location>
</feature>
<feature type="compositionally biased region" description="Polar residues" evidence="1">
    <location>
        <begin position="658"/>
        <end position="698"/>
    </location>
</feature>
<feature type="compositionally biased region" description="Polar residues" evidence="1">
    <location>
        <begin position="553"/>
        <end position="589"/>
    </location>
</feature>
<feature type="region of interest" description="Disordered" evidence="1">
    <location>
        <begin position="85"/>
        <end position="163"/>
    </location>
</feature>
<keyword evidence="3" id="KW-1185">Reference proteome</keyword>
<evidence type="ECO:0000313" key="3">
    <source>
        <dbReference type="Proteomes" id="UP001497600"/>
    </source>
</evidence>
<evidence type="ECO:0000256" key="1">
    <source>
        <dbReference type="SAM" id="MobiDB-lite"/>
    </source>
</evidence>
<feature type="region of interest" description="Disordered" evidence="1">
    <location>
        <begin position="189"/>
        <end position="486"/>
    </location>
</feature>
<feature type="compositionally biased region" description="Acidic residues" evidence="1">
    <location>
        <begin position="357"/>
        <end position="370"/>
    </location>
</feature>
<reference evidence="2 3" key="1">
    <citation type="submission" date="2024-01" db="EMBL/GenBank/DDBJ databases">
        <authorList>
            <consortium name="Genoscope - CEA"/>
            <person name="William W."/>
        </authorList>
    </citation>
    <scope>NUCLEOTIDE SEQUENCE [LARGE SCALE GENOMIC DNA]</scope>
    <source>
        <strain evidence="2 3">29B2s-10</strain>
    </source>
</reference>
<sequence length="848" mass="93532">MTDAPERHNSTRWAKAAVPSYGDEWDDGYEFDEDEEENLNVHEPLGYEEQETIQEDHVENAPGGKHQVEGGYEEVHGHVDNQLKVTQSPDLVLSIDRFKGRQDTDSSSEEEEEEQVPETDPIHEGETYDDEEDAGNDSFMDVYATSEVEEEKERDVVNQNEEDVITVPQVEKPLETQFKNRTAKNIPAKISIPADDTRSFDIEPPTPTFGGNEYRVPETPYSDMSFTSDGDSIQNEPANLNLVDVKERENSSPSEPFLRDVEKDESHDKHDIIEKPDQNEFVNHDPKSTESVDTTPTADIHTSNAPTAALETNKSISATENDDQSSAPAPLVLSIDNRDFDDDSDDDWGYNGRNSDDSDDEMDNEKDIEDDHYANNSTSALDTMINDLQGAFVDDAGPEEISDKPVHQKINDKDLQLDTSSSKYSSVNPTPVSPLDFGLPSPTMQRDHESYMSGMSSRKPSVRKPPTNDNFASNVRGSKETLPLRSKESLIKPKLELFPVDSTASSSSLGGYPHDTNSEKQLPLALPPTPKDTHSFQPPSAFSAGSDDAASRRISTMTTNTFSMGNWQPNTNSFRDQFINDNDNESTIGDNPDRNETGRSSEDDRNSFDSSLSIPDTVDAAMPSISEDPDDTTEYEHSHILAGTSTNESTPKPLPKAGSNTGGDRQYSSMLDVLENTSSTPPQSRKVSVASVSTQIADTSKDEHPSPSSLDNHSKERKASGGSIGPTTSSLSKPPQLAVGGAYPPYSWAKIMGTSQGQDRIRMLRDAKEMESNYDTGLQNWLEQTLKQSENAPTIHIGKIASAVYQNAPHSDIRRHNTLLSKVSIVKDKVETSGTSIGKRLFGRGKKK</sequence>
<feature type="compositionally biased region" description="Acidic residues" evidence="1">
    <location>
        <begin position="106"/>
        <end position="117"/>
    </location>
</feature>
<organism evidence="2 3">
    <name type="scientific">[Candida] anglica</name>
    <dbReference type="NCBI Taxonomy" id="148631"/>
    <lineage>
        <taxon>Eukaryota</taxon>
        <taxon>Fungi</taxon>
        <taxon>Dikarya</taxon>
        <taxon>Ascomycota</taxon>
        <taxon>Saccharomycotina</taxon>
        <taxon>Pichiomycetes</taxon>
        <taxon>Debaryomycetaceae</taxon>
        <taxon>Kurtzmaniella</taxon>
    </lineage>
</organism>
<evidence type="ECO:0000313" key="2">
    <source>
        <dbReference type="EMBL" id="CAK7922143.1"/>
    </source>
</evidence>
<feature type="compositionally biased region" description="Basic and acidic residues" evidence="1">
    <location>
        <begin position="401"/>
        <end position="416"/>
    </location>
</feature>